<evidence type="ECO:0000256" key="3">
    <source>
        <dbReference type="ARBA" id="ARBA00022691"/>
    </source>
</evidence>
<dbReference type="CDD" id="cd01335">
    <property type="entry name" value="Radical_SAM"/>
    <property type="match status" value="1"/>
</dbReference>
<dbReference type="CDD" id="cd21109">
    <property type="entry name" value="SPASM"/>
    <property type="match status" value="1"/>
</dbReference>
<evidence type="ECO:0000256" key="6">
    <source>
        <dbReference type="ARBA" id="ARBA00023014"/>
    </source>
</evidence>
<comment type="cofactor">
    <cofactor evidence="1">
        <name>[4Fe-4S] cluster</name>
        <dbReference type="ChEBI" id="CHEBI:49883"/>
    </cofactor>
</comment>
<dbReference type="InterPro" id="IPR058240">
    <property type="entry name" value="rSAM_sf"/>
</dbReference>
<dbReference type="SFLD" id="SFLDG01387">
    <property type="entry name" value="BtrN-like_SPASM_domain_contain"/>
    <property type="match status" value="1"/>
</dbReference>
<proteinExistence type="predicted"/>
<dbReference type="InterPro" id="IPR034391">
    <property type="entry name" value="AdoMet-like_SPASM_containing"/>
</dbReference>
<name>A0A2W1JYB8_9CYAN</name>
<keyword evidence="8" id="KW-0808">Transferase</keyword>
<comment type="caution">
    <text evidence="8">The sequence shown here is derived from an EMBL/GenBank/DDBJ whole genome shotgun (WGS) entry which is preliminary data.</text>
</comment>
<keyword evidence="5" id="KW-0408">Iron</keyword>
<evidence type="ECO:0000256" key="4">
    <source>
        <dbReference type="ARBA" id="ARBA00022723"/>
    </source>
</evidence>
<dbReference type="GO" id="GO:0046872">
    <property type="term" value="F:metal ion binding"/>
    <property type="evidence" value="ECO:0007669"/>
    <property type="project" value="UniProtKB-KW"/>
</dbReference>
<dbReference type="GO" id="GO:0016740">
    <property type="term" value="F:transferase activity"/>
    <property type="evidence" value="ECO:0007669"/>
    <property type="project" value="UniProtKB-KW"/>
</dbReference>
<evidence type="ECO:0000313" key="9">
    <source>
        <dbReference type="Proteomes" id="UP000248857"/>
    </source>
</evidence>
<dbReference type="InterPro" id="IPR007197">
    <property type="entry name" value="rSAM"/>
</dbReference>
<dbReference type="InterPro" id="IPR013785">
    <property type="entry name" value="Aldolase_TIM"/>
</dbReference>
<dbReference type="SFLD" id="SFLDG01067">
    <property type="entry name" value="SPASM/twitch_domain_containing"/>
    <property type="match status" value="1"/>
</dbReference>
<keyword evidence="6" id="KW-0411">Iron-sulfur</keyword>
<dbReference type="InterPro" id="IPR050377">
    <property type="entry name" value="Radical_SAM_PqqE_MftC-like"/>
</dbReference>
<dbReference type="InterPro" id="IPR023885">
    <property type="entry name" value="4Fe4S-binding_SPASM_dom"/>
</dbReference>
<dbReference type="PANTHER" id="PTHR11228">
    <property type="entry name" value="RADICAL SAM DOMAIN PROTEIN"/>
    <property type="match status" value="1"/>
</dbReference>
<organism evidence="8 9">
    <name type="scientific">Acaryochloris thomasi RCC1774</name>
    <dbReference type="NCBI Taxonomy" id="1764569"/>
    <lineage>
        <taxon>Bacteria</taxon>
        <taxon>Bacillati</taxon>
        <taxon>Cyanobacteriota</taxon>
        <taxon>Cyanophyceae</taxon>
        <taxon>Acaryochloridales</taxon>
        <taxon>Acaryochloridaceae</taxon>
        <taxon>Acaryochloris</taxon>
        <taxon>Acaryochloris thomasi</taxon>
    </lineage>
</organism>
<keyword evidence="4" id="KW-0479">Metal-binding</keyword>
<dbReference type="AlphaFoldDB" id="A0A2W1JYB8"/>
<reference evidence="8 9" key="1">
    <citation type="journal article" date="2018" name="Sci. Rep.">
        <title>A novel species of the marine cyanobacterium Acaryochloris with a unique pigment content and lifestyle.</title>
        <authorList>
            <person name="Partensky F."/>
            <person name="Six C."/>
            <person name="Ratin M."/>
            <person name="Garczarek L."/>
            <person name="Vaulot D."/>
            <person name="Probert I."/>
            <person name="Calteau A."/>
            <person name="Gourvil P."/>
            <person name="Marie D."/>
            <person name="Grebert T."/>
            <person name="Bouchier C."/>
            <person name="Le Panse S."/>
            <person name="Gachenot M."/>
            <person name="Rodriguez F."/>
            <person name="Garrido J.L."/>
        </authorList>
    </citation>
    <scope>NUCLEOTIDE SEQUENCE [LARGE SCALE GENOMIC DNA]</scope>
    <source>
        <strain evidence="8 9">RCC1774</strain>
    </source>
</reference>
<dbReference type="NCBIfam" id="TIGR04085">
    <property type="entry name" value="rSAM_more_4Fe4S"/>
    <property type="match status" value="1"/>
</dbReference>
<evidence type="ECO:0000313" key="8">
    <source>
        <dbReference type="EMBL" id="PZD73217.1"/>
    </source>
</evidence>
<evidence type="ECO:0000256" key="5">
    <source>
        <dbReference type="ARBA" id="ARBA00023004"/>
    </source>
</evidence>
<keyword evidence="3" id="KW-0949">S-adenosyl-L-methionine</keyword>
<keyword evidence="9" id="KW-1185">Reference proteome</keyword>
<evidence type="ECO:0000256" key="2">
    <source>
        <dbReference type="ARBA" id="ARBA00022485"/>
    </source>
</evidence>
<dbReference type="SUPFAM" id="SSF102114">
    <property type="entry name" value="Radical SAM enzymes"/>
    <property type="match status" value="1"/>
</dbReference>
<evidence type="ECO:0000256" key="1">
    <source>
        <dbReference type="ARBA" id="ARBA00001966"/>
    </source>
</evidence>
<protein>
    <submittedName>
        <fullName evidence="8">Mycofactocin radical SAM maturase MftC</fullName>
        <ecNumber evidence="8">2.-.-.-</ecNumber>
    </submittedName>
</protein>
<feature type="domain" description="Radical SAM core" evidence="7">
    <location>
        <begin position="40"/>
        <end position="266"/>
    </location>
</feature>
<dbReference type="Proteomes" id="UP000248857">
    <property type="component" value="Unassembled WGS sequence"/>
</dbReference>
<dbReference type="PANTHER" id="PTHR11228:SF7">
    <property type="entry name" value="PQQA PEPTIDE CYCLASE"/>
    <property type="match status" value="1"/>
</dbReference>
<gene>
    <name evidence="8" type="primary">mftC_2</name>
    <name evidence="8" type="ORF">C1752_02304</name>
</gene>
<accession>A0A2W1JYB8</accession>
<dbReference type="OrthoDB" id="9782387at2"/>
<dbReference type="Gene3D" id="3.20.20.70">
    <property type="entry name" value="Aldolase class I"/>
    <property type="match status" value="1"/>
</dbReference>
<dbReference type="GO" id="GO:0051536">
    <property type="term" value="F:iron-sulfur cluster binding"/>
    <property type="evidence" value="ECO:0007669"/>
    <property type="project" value="UniProtKB-KW"/>
</dbReference>
<evidence type="ECO:0000259" key="7">
    <source>
        <dbReference type="PROSITE" id="PS51918"/>
    </source>
</evidence>
<dbReference type="Pfam" id="PF13186">
    <property type="entry name" value="SPASM"/>
    <property type="match status" value="1"/>
</dbReference>
<sequence length="350" mass="39798">MFKLSKSNASVLLSQIKSPAKLFNDFGMRISYLLKLRQVPCLPSSLDIEPVNNCNFSCPHCQVTYWDKEVVHLQKSAFETLIEQLPNLVWIKLQGMGEPLLNKELIPMLEFGEQKNIRMSFTTNGSLLKGKLAHRISKLKNTSIHLSIDGASAEVFEKIRVGSRFDVVCKNIKEFTDLIDVEDRQKLSAWMVLTKQNLHEVEDVIKLVKELGLGALTIQPFLNDWGKDEMGQHINEIKLSPDLVSSKKIHSALETAQETALEQGVNLKVFDGDFYSRARKCSWPWKSAYICTNGDVVPCAILADSDTVKMGNIHEQSFSEIWNNDKYQDFRTCHVTHDLPDHCKHCYLDA</sequence>
<dbReference type="Pfam" id="PF04055">
    <property type="entry name" value="Radical_SAM"/>
    <property type="match status" value="1"/>
</dbReference>
<dbReference type="SFLD" id="SFLDS00029">
    <property type="entry name" value="Radical_SAM"/>
    <property type="match status" value="1"/>
</dbReference>
<dbReference type="PROSITE" id="PS51918">
    <property type="entry name" value="RADICAL_SAM"/>
    <property type="match status" value="1"/>
</dbReference>
<dbReference type="EC" id="2.-.-.-" evidence="8"/>
<keyword evidence="2" id="KW-0004">4Fe-4S</keyword>
<dbReference type="EMBL" id="PQWO01000006">
    <property type="protein sequence ID" value="PZD73217.1"/>
    <property type="molecule type" value="Genomic_DNA"/>
</dbReference>
<dbReference type="RefSeq" id="WP_146242329.1">
    <property type="nucleotide sequence ID" value="NZ_CAWNWM010000006.1"/>
</dbReference>